<protein>
    <submittedName>
        <fullName evidence="2">Uncharacterized protein</fullName>
    </submittedName>
</protein>
<feature type="compositionally biased region" description="Low complexity" evidence="1">
    <location>
        <begin position="22"/>
        <end position="34"/>
    </location>
</feature>
<evidence type="ECO:0000313" key="3">
    <source>
        <dbReference type="Proteomes" id="UP000055024"/>
    </source>
</evidence>
<dbReference type="EMBL" id="JYDP01000220">
    <property type="protein sequence ID" value="KRZ02678.1"/>
    <property type="molecule type" value="Genomic_DNA"/>
</dbReference>
<feature type="region of interest" description="Disordered" evidence="1">
    <location>
        <begin position="17"/>
        <end position="42"/>
    </location>
</feature>
<reference evidence="2 3" key="1">
    <citation type="submission" date="2015-01" db="EMBL/GenBank/DDBJ databases">
        <title>Evolution of Trichinella species and genotypes.</title>
        <authorList>
            <person name="Korhonen P.K."/>
            <person name="Edoardo P."/>
            <person name="Giuseppe L.R."/>
            <person name="Gasser R.B."/>
        </authorList>
    </citation>
    <scope>NUCLEOTIDE SEQUENCE [LARGE SCALE GENOMIC DNA]</scope>
    <source>
        <strain evidence="2">ISS1029</strain>
    </source>
</reference>
<gene>
    <name evidence="2" type="ORF">T11_15000</name>
</gene>
<name>A0A0V1GWX0_9BILA</name>
<dbReference type="Proteomes" id="UP000055024">
    <property type="component" value="Unassembled WGS sequence"/>
</dbReference>
<comment type="caution">
    <text evidence="2">The sequence shown here is derived from an EMBL/GenBank/DDBJ whole genome shotgun (WGS) entry which is preliminary data.</text>
</comment>
<evidence type="ECO:0000313" key="2">
    <source>
        <dbReference type="EMBL" id="KRZ02678.1"/>
    </source>
</evidence>
<proteinExistence type="predicted"/>
<evidence type="ECO:0000256" key="1">
    <source>
        <dbReference type="SAM" id="MobiDB-lite"/>
    </source>
</evidence>
<accession>A0A0V1GWX0</accession>
<dbReference type="AlphaFoldDB" id="A0A0V1GWX0"/>
<sequence length="42" mass="4926">MLKSYFYMPEIYANRSIQKLGDTSPPTDSRSPRSQALYRQLD</sequence>
<keyword evidence="3" id="KW-1185">Reference proteome</keyword>
<organism evidence="2 3">
    <name type="scientific">Trichinella zimbabwensis</name>
    <dbReference type="NCBI Taxonomy" id="268475"/>
    <lineage>
        <taxon>Eukaryota</taxon>
        <taxon>Metazoa</taxon>
        <taxon>Ecdysozoa</taxon>
        <taxon>Nematoda</taxon>
        <taxon>Enoplea</taxon>
        <taxon>Dorylaimia</taxon>
        <taxon>Trichinellida</taxon>
        <taxon>Trichinellidae</taxon>
        <taxon>Trichinella</taxon>
    </lineage>
</organism>